<keyword evidence="2" id="KW-1277">Toxin-antitoxin system</keyword>
<protein>
    <submittedName>
        <fullName evidence="7">GNAT family N-acetyltransferase</fullName>
    </submittedName>
</protein>
<evidence type="ECO:0000259" key="6">
    <source>
        <dbReference type="Pfam" id="PF13508"/>
    </source>
</evidence>
<evidence type="ECO:0000313" key="7">
    <source>
        <dbReference type="EMBL" id="WQH03641.1"/>
    </source>
</evidence>
<accession>A0ABZ0XWQ3</accession>
<comment type="catalytic activity">
    <reaction evidence="5">
        <text>glycyl-tRNA(Gly) + acetyl-CoA = N-acetylglycyl-tRNA(Gly) + CoA + H(+)</text>
        <dbReference type="Rhea" id="RHEA:81867"/>
        <dbReference type="Rhea" id="RHEA-COMP:9683"/>
        <dbReference type="Rhea" id="RHEA-COMP:19766"/>
        <dbReference type="ChEBI" id="CHEBI:15378"/>
        <dbReference type="ChEBI" id="CHEBI:57287"/>
        <dbReference type="ChEBI" id="CHEBI:57288"/>
        <dbReference type="ChEBI" id="CHEBI:78522"/>
        <dbReference type="ChEBI" id="CHEBI:232036"/>
    </reaction>
</comment>
<reference evidence="7 8" key="1">
    <citation type="submission" date="2023-11" db="EMBL/GenBank/DDBJ databases">
        <title>MicrobeMod: A computational toolkit for identifying prokaryotic methylation and restriction-modification with nanopore sequencing.</title>
        <authorList>
            <person name="Crits-Christoph A."/>
            <person name="Kang S.C."/>
            <person name="Lee H."/>
            <person name="Ostrov N."/>
        </authorList>
    </citation>
    <scope>NUCLEOTIDE SEQUENCE [LARGE SCALE GENOMIC DNA]</scope>
    <source>
        <strain evidence="7 8">ATCC 25935</strain>
    </source>
</reference>
<keyword evidence="8" id="KW-1185">Reference proteome</keyword>
<proteinExistence type="predicted"/>
<sequence length="168" mass="18512">MAVVKIEALGKAHDVANFDCGSTDLNHWLRTTARQHQKNNTSKTFVLIEEESPAVVQGFVTMAIRDVTPKDDLPVAMAKKLPMNVAGYTLARLAVSTNARHRGYGERLLFEAMERVCQAARLVGGFAMFVDAKDGAVDFYKKYGFLQLPNDPDILVLPIASMPEFPNG</sequence>
<dbReference type="EMBL" id="CP140152">
    <property type="protein sequence ID" value="WQH03641.1"/>
    <property type="molecule type" value="Genomic_DNA"/>
</dbReference>
<dbReference type="Gene3D" id="3.40.630.30">
    <property type="match status" value="1"/>
</dbReference>
<name>A0ABZ0XWQ3_9BURK</name>
<evidence type="ECO:0000256" key="2">
    <source>
        <dbReference type="ARBA" id="ARBA00022649"/>
    </source>
</evidence>
<evidence type="ECO:0000256" key="5">
    <source>
        <dbReference type="ARBA" id="ARBA00049880"/>
    </source>
</evidence>
<evidence type="ECO:0000313" key="8">
    <source>
        <dbReference type="Proteomes" id="UP001326110"/>
    </source>
</evidence>
<dbReference type="SUPFAM" id="SSF55729">
    <property type="entry name" value="Acyl-CoA N-acyltransferases (Nat)"/>
    <property type="match status" value="1"/>
</dbReference>
<dbReference type="InterPro" id="IPR016181">
    <property type="entry name" value="Acyl_CoA_acyltransferase"/>
</dbReference>
<organism evidence="7 8">
    <name type="scientific">Duganella zoogloeoides</name>
    <dbReference type="NCBI Taxonomy" id="75659"/>
    <lineage>
        <taxon>Bacteria</taxon>
        <taxon>Pseudomonadati</taxon>
        <taxon>Pseudomonadota</taxon>
        <taxon>Betaproteobacteria</taxon>
        <taxon>Burkholderiales</taxon>
        <taxon>Oxalobacteraceae</taxon>
        <taxon>Telluria group</taxon>
        <taxon>Duganella</taxon>
    </lineage>
</organism>
<dbReference type="RefSeq" id="WP_322533943.1">
    <property type="nucleotide sequence ID" value="NZ_CP140152.1"/>
</dbReference>
<dbReference type="Pfam" id="PF13508">
    <property type="entry name" value="Acetyltransf_7"/>
    <property type="match status" value="1"/>
</dbReference>
<dbReference type="Proteomes" id="UP001326110">
    <property type="component" value="Chromosome"/>
</dbReference>
<evidence type="ECO:0000256" key="3">
    <source>
        <dbReference type="ARBA" id="ARBA00022679"/>
    </source>
</evidence>
<dbReference type="PANTHER" id="PTHR36449">
    <property type="entry name" value="ACETYLTRANSFERASE-RELATED"/>
    <property type="match status" value="1"/>
</dbReference>
<evidence type="ECO:0000256" key="4">
    <source>
        <dbReference type="ARBA" id="ARBA00023315"/>
    </source>
</evidence>
<keyword evidence="3" id="KW-0808">Transferase</keyword>
<keyword evidence="1" id="KW-0678">Repressor</keyword>
<feature type="domain" description="N-acetyltransferase" evidence="6">
    <location>
        <begin position="56"/>
        <end position="145"/>
    </location>
</feature>
<gene>
    <name evidence="7" type="ORF">SR858_21720</name>
</gene>
<dbReference type="PANTHER" id="PTHR36449:SF1">
    <property type="entry name" value="ACETYLTRANSFERASE"/>
    <property type="match status" value="1"/>
</dbReference>
<keyword evidence="4" id="KW-0012">Acyltransferase</keyword>
<dbReference type="InterPro" id="IPR000182">
    <property type="entry name" value="GNAT_dom"/>
</dbReference>
<evidence type="ECO:0000256" key="1">
    <source>
        <dbReference type="ARBA" id="ARBA00022491"/>
    </source>
</evidence>